<accession>A0A075K3J2</accession>
<reference evidence="1 2" key="1">
    <citation type="submission" date="2014-07" db="EMBL/GenBank/DDBJ databases">
        <title>Complete Genome Sequence of Dyella japonica Strain A8 Isolated from Malaysian Tropical Soil.</title>
        <authorList>
            <person name="Hui R.K.H."/>
            <person name="Chen J.-W."/>
            <person name="Chan K.-G."/>
            <person name="Leung F.C.C."/>
        </authorList>
    </citation>
    <scope>NUCLEOTIDE SEQUENCE [LARGE SCALE GENOMIC DNA]</scope>
    <source>
        <strain evidence="1 2">A8</strain>
    </source>
</reference>
<proteinExistence type="predicted"/>
<evidence type="ECO:0008006" key="3">
    <source>
        <dbReference type="Google" id="ProtNLM"/>
    </source>
</evidence>
<dbReference type="AlphaFoldDB" id="A0A075K3J2"/>
<dbReference type="EMBL" id="CP008884">
    <property type="protein sequence ID" value="AIF48282.1"/>
    <property type="molecule type" value="Genomic_DNA"/>
</dbReference>
<dbReference type="Pfam" id="PF12318">
    <property type="entry name" value="FAD-SLDH"/>
    <property type="match status" value="1"/>
</dbReference>
<gene>
    <name evidence="1" type="ORF">HY57_14020</name>
</gene>
<dbReference type="STRING" id="1217721.HY57_14020"/>
<protein>
    <recommendedName>
        <fullName evidence="3">Dehydrogenase</fullName>
    </recommendedName>
</protein>
<name>A0A075K3J2_9GAMM</name>
<keyword evidence="2" id="KW-1185">Reference proteome</keyword>
<organism evidence="1 2">
    <name type="scientific">Dyella japonica A8</name>
    <dbReference type="NCBI Taxonomy" id="1217721"/>
    <lineage>
        <taxon>Bacteria</taxon>
        <taxon>Pseudomonadati</taxon>
        <taxon>Pseudomonadota</taxon>
        <taxon>Gammaproteobacteria</taxon>
        <taxon>Lysobacterales</taxon>
        <taxon>Rhodanobacteraceae</taxon>
        <taxon>Dyella</taxon>
    </lineage>
</organism>
<sequence length="119" mass="12375">MLTGKTDLEPLMAARMAEAFKTADPSTYAHVAELSQLATHVTEPSALVEAAGPAKAAALAIIAAWYTGTVGKGSQAVTVAYRDALMQRPVADALSPPTYALGGPAWWVAPTPELDSPRI</sequence>
<dbReference type="PATRIC" id="fig|1217721.7.peg.2889"/>
<dbReference type="InterPro" id="IPR024651">
    <property type="entry name" value="FAD-SLDH_ssu"/>
</dbReference>
<dbReference type="KEGG" id="dja:HY57_14020"/>
<dbReference type="HOGENOM" id="CLU_2057666_0_0_6"/>
<dbReference type="Proteomes" id="UP000027987">
    <property type="component" value="Chromosome"/>
</dbReference>
<evidence type="ECO:0000313" key="1">
    <source>
        <dbReference type="EMBL" id="AIF48282.1"/>
    </source>
</evidence>
<evidence type="ECO:0000313" key="2">
    <source>
        <dbReference type="Proteomes" id="UP000027987"/>
    </source>
</evidence>